<protein>
    <recommendedName>
        <fullName evidence="2">Myb/SANT-like domain-containing protein</fullName>
    </recommendedName>
</protein>
<name>A0A9P7CZE4_9AGAM</name>
<accession>A0A9P7CZE4</accession>
<evidence type="ECO:0000313" key="4">
    <source>
        <dbReference type="Proteomes" id="UP000714275"/>
    </source>
</evidence>
<evidence type="ECO:0000259" key="2">
    <source>
        <dbReference type="Pfam" id="PF12776"/>
    </source>
</evidence>
<organism evidence="3 4">
    <name type="scientific">Suillus placidus</name>
    <dbReference type="NCBI Taxonomy" id="48579"/>
    <lineage>
        <taxon>Eukaryota</taxon>
        <taxon>Fungi</taxon>
        <taxon>Dikarya</taxon>
        <taxon>Basidiomycota</taxon>
        <taxon>Agaricomycotina</taxon>
        <taxon>Agaricomycetes</taxon>
        <taxon>Agaricomycetidae</taxon>
        <taxon>Boletales</taxon>
        <taxon>Suillineae</taxon>
        <taxon>Suillaceae</taxon>
        <taxon>Suillus</taxon>
    </lineage>
</organism>
<evidence type="ECO:0000256" key="1">
    <source>
        <dbReference type="SAM" id="MobiDB-lite"/>
    </source>
</evidence>
<sequence length="191" mass="19827">MSDFSAPFGNYLAAKAEGGGNFKKPALTSAADSINNKTLKSTRAGPLKTANSVRNKWTSLKQIYNAIEKYCNQTGVHWDNEIGAGIEGSAADAVWATYIKANSSMHPFRTKGWEHYDKMQTIIPLGGARGQHAFHPGGAAPTITNADSQLGDAAPQAAVSTSAVAGPSGTAAGPSSTATTTTSITSSHIMQ</sequence>
<dbReference type="AlphaFoldDB" id="A0A9P7CZE4"/>
<feature type="domain" description="Myb/SANT-like" evidence="2">
    <location>
        <begin position="20"/>
        <end position="98"/>
    </location>
</feature>
<feature type="region of interest" description="Disordered" evidence="1">
    <location>
        <begin position="151"/>
        <end position="191"/>
    </location>
</feature>
<dbReference type="PANTHER" id="PTHR47584">
    <property type="match status" value="1"/>
</dbReference>
<gene>
    <name evidence="3" type="ORF">EV702DRAFT_1202000</name>
</gene>
<feature type="compositionally biased region" description="Low complexity" evidence="1">
    <location>
        <begin position="160"/>
        <end position="191"/>
    </location>
</feature>
<evidence type="ECO:0000313" key="3">
    <source>
        <dbReference type="EMBL" id="KAG1771391.1"/>
    </source>
</evidence>
<dbReference type="InterPro" id="IPR024752">
    <property type="entry name" value="Myb/SANT-like_dom"/>
</dbReference>
<reference evidence="3" key="1">
    <citation type="journal article" date="2020" name="New Phytol.">
        <title>Comparative genomics reveals dynamic genome evolution in host specialist ectomycorrhizal fungi.</title>
        <authorList>
            <person name="Lofgren L.A."/>
            <person name="Nguyen N.H."/>
            <person name="Vilgalys R."/>
            <person name="Ruytinx J."/>
            <person name="Liao H.L."/>
            <person name="Branco S."/>
            <person name="Kuo A."/>
            <person name="LaButti K."/>
            <person name="Lipzen A."/>
            <person name="Andreopoulos W."/>
            <person name="Pangilinan J."/>
            <person name="Riley R."/>
            <person name="Hundley H."/>
            <person name="Na H."/>
            <person name="Barry K."/>
            <person name="Grigoriev I.V."/>
            <person name="Stajich J.E."/>
            <person name="Kennedy P.G."/>
        </authorList>
    </citation>
    <scope>NUCLEOTIDE SEQUENCE</scope>
    <source>
        <strain evidence="3">DOB743</strain>
    </source>
</reference>
<dbReference type="OrthoDB" id="2690769at2759"/>
<proteinExistence type="predicted"/>
<dbReference type="EMBL" id="JABBWD010000059">
    <property type="protein sequence ID" value="KAG1771391.1"/>
    <property type="molecule type" value="Genomic_DNA"/>
</dbReference>
<keyword evidence="4" id="KW-1185">Reference proteome</keyword>
<dbReference type="InterPro" id="IPR045026">
    <property type="entry name" value="LIMYB"/>
</dbReference>
<dbReference type="Proteomes" id="UP000714275">
    <property type="component" value="Unassembled WGS sequence"/>
</dbReference>
<comment type="caution">
    <text evidence="3">The sequence shown here is derived from an EMBL/GenBank/DDBJ whole genome shotgun (WGS) entry which is preliminary data.</text>
</comment>
<dbReference type="Pfam" id="PF12776">
    <property type="entry name" value="Myb_DNA-bind_3"/>
    <property type="match status" value="1"/>
</dbReference>
<dbReference type="PANTHER" id="PTHR47584:SF14">
    <property type="entry name" value="L10-INTERACTING MYB DOMAIN-CONTAINING PROTEIN-LIKE"/>
    <property type="match status" value="1"/>
</dbReference>